<evidence type="ECO:0000256" key="1">
    <source>
        <dbReference type="SAM" id="SignalP"/>
    </source>
</evidence>
<organism evidence="3 4">
    <name type="scientific">Sphingobacterium kyonggiense</name>
    <dbReference type="NCBI Taxonomy" id="714075"/>
    <lineage>
        <taxon>Bacteria</taxon>
        <taxon>Pseudomonadati</taxon>
        <taxon>Bacteroidota</taxon>
        <taxon>Sphingobacteriia</taxon>
        <taxon>Sphingobacteriales</taxon>
        <taxon>Sphingobacteriaceae</taxon>
        <taxon>Sphingobacterium</taxon>
    </lineage>
</organism>
<gene>
    <name evidence="3" type="ORF">GCM10022216_07060</name>
</gene>
<keyword evidence="4" id="KW-1185">Reference proteome</keyword>
<dbReference type="EMBL" id="BAAAZI010000004">
    <property type="protein sequence ID" value="GAA4134259.1"/>
    <property type="molecule type" value="Genomic_DNA"/>
</dbReference>
<feature type="chain" id="PRO_5046302564" description="BT-3987-like N-terminal domain-containing protein" evidence="1">
    <location>
        <begin position="29"/>
        <end position="326"/>
    </location>
</feature>
<dbReference type="InterPro" id="IPR013728">
    <property type="entry name" value="BT_3987-like_N"/>
</dbReference>
<dbReference type="Proteomes" id="UP001500101">
    <property type="component" value="Unassembled WGS sequence"/>
</dbReference>
<accession>A0ABP7YCU3</accession>
<reference evidence="4" key="1">
    <citation type="journal article" date="2019" name="Int. J. Syst. Evol. Microbiol.">
        <title>The Global Catalogue of Microorganisms (GCM) 10K type strain sequencing project: providing services to taxonomists for standard genome sequencing and annotation.</title>
        <authorList>
            <consortium name="The Broad Institute Genomics Platform"/>
            <consortium name="The Broad Institute Genome Sequencing Center for Infectious Disease"/>
            <person name="Wu L."/>
            <person name="Ma J."/>
        </authorList>
    </citation>
    <scope>NUCLEOTIDE SEQUENCE [LARGE SCALE GENOMIC DNA]</scope>
    <source>
        <strain evidence="4">JCM 16704</strain>
    </source>
</reference>
<keyword evidence="1" id="KW-0732">Signal</keyword>
<feature type="signal peptide" evidence="1">
    <location>
        <begin position="1"/>
        <end position="28"/>
    </location>
</feature>
<proteinExistence type="predicted"/>
<evidence type="ECO:0000313" key="3">
    <source>
        <dbReference type="EMBL" id="GAA4134259.1"/>
    </source>
</evidence>
<comment type="caution">
    <text evidence="3">The sequence shown here is derived from an EMBL/GenBank/DDBJ whole genome shotgun (WGS) entry which is preliminary data.</text>
</comment>
<feature type="domain" description="BT-3987-like N-terminal" evidence="2">
    <location>
        <begin position="68"/>
        <end position="163"/>
    </location>
</feature>
<dbReference type="Pfam" id="PF08522">
    <property type="entry name" value="BT_3987-like_N"/>
    <property type="match status" value="1"/>
</dbReference>
<dbReference type="Gene3D" id="2.60.40.1740">
    <property type="entry name" value="hypothetical protein (bacova_03559)"/>
    <property type="match status" value="1"/>
</dbReference>
<sequence length="326" mass="35286">MYNRNIMKKIAALAIGTFFLFMNTSCLKDDQYALHPSGGLNVIEFYNVTGPTSAYIDPVLVYSAGTFETGKDEFTFGVNYAGPENTAPQDIVVQLAASQQVVDKQNAAKGSGYSLVAADSYEMPTSLTIKKGEKFALGKVKLKLDKFDLAKKNVLAIAITSSSHGNISGNGGTAIFTMAIKNKYDGVYKVEALSPMLDVTAGNLVGYYPLEANLVTVLGNTNFMTSNTYLNGGTGHPIKNGTANSSYGNFSPIFKFDANNNVVEVTNYFGQGTNPNGRSARLDITGANKMTIGTDGSKVMEVKYVMVENGKDRTFFHEKWTFLKSR</sequence>
<protein>
    <recommendedName>
        <fullName evidence="2">BT-3987-like N-terminal domain-containing protein</fullName>
    </recommendedName>
</protein>
<evidence type="ECO:0000313" key="4">
    <source>
        <dbReference type="Proteomes" id="UP001500101"/>
    </source>
</evidence>
<evidence type="ECO:0000259" key="2">
    <source>
        <dbReference type="Pfam" id="PF08522"/>
    </source>
</evidence>
<name>A0ABP7YCU3_9SPHI</name>